<organism evidence="1 2">
    <name type="scientific">Methanococcoides burtonii (strain DSM 6242 / NBRC 107633 / OCM 468 / ACE-M)</name>
    <dbReference type="NCBI Taxonomy" id="259564"/>
    <lineage>
        <taxon>Archaea</taxon>
        <taxon>Methanobacteriati</taxon>
        <taxon>Methanobacteriota</taxon>
        <taxon>Stenosarchaea group</taxon>
        <taxon>Methanomicrobia</taxon>
        <taxon>Methanosarcinales</taxon>
        <taxon>Methanosarcinaceae</taxon>
        <taxon>Methanococcoides</taxon>
    </lineage>
</organism>
<gene>
    <name evidence="1" type="ordered locus">Mbur_0625</name>
</gene>
<dbReference type="STRING" id="259564.Mbur_0625"/>
<dbReference type="HOGENOM" id="CLU_057455_0_0_2"/>
<protein>
    <submittedName>
        <fullName evidence="1">Transposase</fullName>
    </submittedName>
</protein>
<reference evidence="2" key="1">
    <citation type="journal article" date="2009" name="ISME J.">
        <title>The genome sequence of the psychrophilic archaeon, Methanococcoides burtonii: the role of genome evolution in cold adaptation.</title>
        <authorList>
            <person name="Allen M.A."/>
            <person name="Lauro F.M."/>
            <person name="Williams T.J."/>
            <person name="Burg D."/>
            <person name="Siddiqui K.S."/>
            <person name="De Francisci D."/>
            <person name="Chong K.W."/>
            <person name="Pilak O."/>
            <person name="Chew H.H."/>
            <person name="De Maere M.Z."/>
            <person name="Ting L."/>
            <person name="Katrib M."/>
            <person name="Ng C."/>
            <person name="Sowers K.R."/>
            <person name="Galperin M.Y."/>
            <person name="Anderson I.J."/>
            <person name="Ivanova N."/>
            <person name="Dalin E."/>
            <person name="Martinez M."/>
            <person name="Lapidus A."/>
            <person name="Hauser L."/>
            <person name="Land M."/>
            <person name="Thomas T."/>
            <person name="Cavicchioli R."/>
        </authorList>
    </citation>
    <scope>NUCLEOTIDE SEQUENCE [LARGE SCALE GENOMIC DNA]</scope>
    <source>
        <strain evidence="2">DSM 6242 / NBRC 107633 / OCM 468 / ACE-M</strain>
    </source>
</reference>
<dbReference type="RefSeq" id="WP_011498755.1">
    <property type="nucleotide sequence ID" value="NC_007955.1"/>
</dbReference>
<evidence type="ECO:0000313" key="2">
    <source>
        <dbReference type="Proteomes" id="UP000001979"/>
    </source>
</evidence>
<name>Q12Y80_METBU</name>
<dbReference type="EMBL" id="CP000300">
    <property type="protein sequence ID" value="ABE51596.1"/>
    <property type="molecule type" value="Genomic_DNA"/>
</dbReference>
<proteinExistence type="predicted"/>
<evidence type="ECO:0000313" key="1">
    <source>
        <dbReference type="EMBL" id="ABE51596.1"/>
    </source>
</evidence>
<dbReference type="Proteomes" id="UP000001979">
    <property type="component" value="Chromosome"/>
</dbReference>
<accession>Q12Y80</accession>
<sequence length="382" mass="45318">MVMTPNITSTFASHIDSIQLKLTDCFSGITTFEKAIISHFSSTGKRNIRNEKELVLHADNHFDLLHPQCPVCGSNKINKQEYYTRKLKLAEFGSQIIHVRRYYCKKCSKRFTTPLDPIVKKGHQYARTYEQYIEDSYETGYCSFRHLQKIFSSLYDCSPSHQTIYNWIRKSNKEVTSEATKEYSGYYCYDEQYLKLNGRRFYRLSLIDSIFNKPVEEMIVTNLEYDTVKDFIEKATSNRLIYAISTDHRIKYKSIMDKLEIKHQLCIFYLYKLIGNDVFKKLKSKFVSYREKINMCLTFTEIKEIFRTYDVSIAINRLQNLIDGIKKIPYALYRSIDKITRDFNRLTLFMVDGFVSKTTNPIENYYRQTLPNQLKRIFKTPE</sequence>
<keyword evidence="2" id="KW-1185">Reference proteome</keyword>
<dbReference type="KEGG" id="mbu:Mbur_0625"/>
<dbReference type="AlphaFoldDB" id="Q12Y80"/>
<dbReference type="OrthoDB" id="71024at2157"/>
<dbReference type="GeneID" id="25393137"/>